<dbReference type="Proteomes" id="UP000765509">
    <property type="component" value="Unassembled WGS sequence"/>
</dbReference>
<organism evidence="2 3">
    <name type="scientific">Austropuccinia psidii MF-1</name>
    <dbReference type="NCBI Taxonomy" id="1389203"/>
    <lineage>
        <taxon>Eukaryota</taxon>
        <taxon>Fungi</taxon>
        <taxon>Dikarya</taxon>
        <taxon>Basidiomycota</taxon>
        <taxon>Pucciniomycotina</taxon>
        <taxon>Pucciniomycetes</taxon>
        <taxon>Pucciniales</taxon>
        <taxon>Sphaerophragmiaceae</taxon>
        <taxon>Austropuccinia</taxon>
    </lineage>
</organism>
<reference evidence="2" key="1">
    <citation type="submission" date="2021-03" db="EMBL/GenBank/DDBJ databases">
        <title>Draft genome sequence of rust myrtle Austropuccinia psidii MF-1, a brazilian biotype.</title>
        <authorList>
            <person name="Quecine M.C."/>
            <person name="Pachon D.M.R."/>
            <person name="Bonatelli M.L."/>
            <person name="Correr F.H."/>
            <person name="Franceschini L.M."/>
            <person name="Leite T.F."/>
            <person name="Margarido G.R.A."/>
            <person name="Almeida C.A."/>
            <person name="Ferrarezi J.A."/>
            <person name="Labate C.A."/>
        </authorList>
    </citation>
    <scope>NUCLEOTIDE SEQUENCE</scope>
    <source>
        <strain evidence="2">MF-1</strain>
    </source>
</reference>
<proteinExistence type="predicted"/>
<protein>
    <submittedName>
        <fullName evidence="2">Uncharacterized protein</fullName>
    </submittedName>
</protein>
<feature type="region of interest" description="Disordered" evidence="1">
    <location>
        <begin position="44"/>
        <end position="63"/>
    </location>
</feature>
<accession>A0A9Q3HC20</accession>
<comment type="caution">
    <text evidence="2">The sequence shown here is derived from an EMBL/GenBank/DDBJ whole genome shotgun (WGS) entry which is preliminary data.</text>
</comment>
<sequence length="172" mass="19896">MSDWNLHTRKGKYIVIQGRCGMELCESSEIGKWSIHKPELSKIKKSEDKEIQSSTRGKTMLLGPKKNPYNSLNPICQIKNLEVTFGNEERTYLDFLVFENLNQIIAEENSSIFSSCKESIPPITDRKAKGKETEEKLEVEDCEAIAKIKEELKNMRRKLDMAIEDREKWLAL</sequence>
<gene>
    <name evidence="2" type="ORF">O181_036959</name>
</gene>
<dbReference type="AlphaFoldDB" id="A0A9Q3HC20"/>
<keyword evidence="3" id="KW-1185">Reference proteome</keyword>
<evidence type="ECO:0000256" key="1">
    <source>
        <dbReference type="SAM" id="MobiDB-lite"/>
    </source>
</evidence>
<dbReference type="EMBL" id="AVOT02014075">
    <property type="protein sequence ID" value="MBW0497244.1"/>
    <property type="molecule type" value="Genomic_DNA"/>
</dbReference>
<evidence type="ECO:0000313" key="3">
    <source>
        <dbReference type="Proteomes" id="UP000765509"/>
    </source>
</evidence>
<evidence type="ECO:0000313" key="2">
    <source>
        <dbReference type="EMBL" id="MBW0497244.1"/>
    </source>
</evidence>
<name>A0A9Q3HC20_9BASI</name>